<sequence>MTSPPRSPSPPSQTRHSSIFPHPIIPTSALFQSVAGAAHYSGVDPIRERALSARSKTSGEYQRDARGIKRRRRNSIVEEHADHSAIVEDLKELYEGRPTMEIFERRWRQDAVFEDPLAKCKGMSEIVSQWFSLSRVSQSTTLGRRVISSTRSPNRVIFWQKQEYVGRLTGKKEGAHHASLTSYLFLFPRSDFTPQVIESIVVVDLDEDDKIIRMVDQWQGEEPPKSWGAKYIRRFNAKILPWVPWLGSGPKTNGE</sequence>
<protein>
    <submittedName>
        <fullName evidence="2">Uncharacterized protein</fullName>
    </submittedName>
</protein>
<name>A0A4S4LA54_9AGAM</name>
<dbReference type="OrthoDB" id="2400485at2759"/>
<dbReference type="PANTHER" id="PTHR34213">
    <property type="entry name" value="NUCLEAR TRANSPORT FACTOR 2 (NTF2) FAMILY PROTEIN"/>
    <property type="match status" value="1"/>
</dbReference>
<dbReference type="Proteomes" id="UP000310158">
    <property type="component" value="Unassembled WGS sequence"/>
</dbReference>
<dbReference type="AlphaFoldDB" id="A0A4S4LA54"/>
<feature type="region of interest" description="Disordered" evidence="1">
    <location>
        <begin position="51"/>
        <end position="75"/>
    </location>
</feature>
<keyword evidence="3" id="KW-1185">Reference proteome</keyword>
<gene>
    <name evidence="2" type="ORF">EW146_g8950</name>
</gene>
<feature type="compositionally biased region" description="Pro residues" evidence="1">
    <location>
        <begin position="1"/>
        <end position="11"/>
    </location>
</feature>
<dbReference type="PANTHER" id="PTHR34213:SF2">
    <property type="entry name" value="NUCLEAR TRANSPORT FACTOR 2 (NTF2) FAMILY PROTEIN"/>
    <property type="match status" value="1"/>
</dbReference>
<comment type="caution">
    <text evidence="2">The sequence shown here is derived from an EMBL/GenBank/DDBJ whole genome shotgun (WGS) entry which is preliminary data.</text>
</comment>
<dbReference type="EMBL" id="SGPL01000689">
    <property type="protein sequence ID" value="THH08572.1"/>
    <property type="molecule type" value="Genomic_DNA"/>
</dbReference>
<evidence type="ECO:0000313" key="3">
    <source>
        <dbReference type="Proteomes" id="UP000310158"/>
    </source>
</evidence>
<accession>A0A4S4LA54</accession>
<evidence type="ECO:0000313" key="2">
    <source>
        <dbReference type="EMBL" id="THH08572.1"/>
    </source>
</evidence>
<proteinExistence type="predicted"/>
<reference evidence="2 3" key="1">
    <citation type="submission" date="2019-02" db="EMBL/GenBank/DDBJ databases">
        <title>Genome sequencing of the rare red list fungi Bondarzewia mesenterica.</title>
        <authorList>
            <person name="Buettner E."/>
            <person name="Kellner H."/>
        </authorList>
    </citation>
    <scope>NUCLEOTIDE SEQUENCE [LARGE SCALE GENOMIC DNA]</scope>
    <source>
        <strain evidence="2 3">DSM 108281</strain>
    </source>
</reference>
<feature type="region of interest" description="Disordered" evidence="1">
    <location>
        <begin position="1"/>
        <end position="20"/>
    </location>
</feature>
<evidence type="ECO:0000256" key="1">
    <source>
        <dbReference type="SAM" id="MobiDB-lite"/>
    </source>
</evidence>
<organism evidence="2 3">
    <name type="scientific">Bondarzewia mesenterica</name>
    <dbReference type="NCBI Taxonomy" id="1095465"/>
    <lineage>
        <taxon>Eukaryota</taxon>
        <taxon>Fungi</taxon>
        <taxon>Dikarya</taxon>
        <taxon>Basidiomycota</taxon>
        <taxon>Agaricomycotina</taxon>
        <taxon>Agaricomycetes</taxon>
        <taxon>Russulales</taxon>
        <taxon>Bondarzewiaceae</taxon>
        <taxon>Bondarzewia</taxon>
    </lineage>
</organism>